<keyword evidence="1" id="KW-0732">Signal</keyword>
<dbReference type="PANTHER" id="PTHR10963">
    <property type="entry name" value="GLYCOSYL HYDROLASE-RELATED"/>
    <property type="match status" value="1"/>
</dbReference>
<reference evidence="8" key="1">
    <citation type="journal article" date="2023" name="Mol. Phylogenet. Evol.">
        <title>Genome-scale phylogeny and comparative genomics of the fungal order Sordariales.</title>
        <authorList>
            <person name="Hensen N."/>
            <person name="Bonometti L."/>
            <person name="Westerberg I."/>
            <person name="Brannstrom I.O."/>
            <person name="Guillou S."/>
            <person name="Cros-Aarteil S."/>
            <person name="Calhoun S."/>
            <person name="Haridas S."/>
            <person name="Kuo A."/>
            <person name="Mondo S."/>
            <person name="Pangilinan J."/>
            <person name="Riley R."/>
            <person name="LaButti K."/>
            <person name="Andreopoulos B."/>
            <person name="Lipzen A."/>
            <person name="Chen C."/>
            <person name="Yan M."/>
            <person name="Daum C."/>
            <person name="Ng V."/>
            <person name="Clum A."/>
            <person name="Steindorff A."/>
            <person name="Ohm R.A."/>
            <person name="Martin F."/>
            <person name="Silar P."/>
            <person name="Natvig D.O."/>
            <person name="Lalanne C."/>
            <person name="Gautier V."/>
            <person name="Ament-Velasquez S.L."/>
            <person name="Kruys A."/>
            <person name="Hutchinson M.I."/>
            <person name="Powell A.J."/>
            <person name="Barry K."/>
            <person name="Miller A.N."/>
            <person name="Grigoriev I.V."/>
            <person name="Debuchy R."/>
            <person name="Gladieux P."/>
            <person name="Hiltunen Thoren M."/>
            <person name="Johannesson H."/>
        </authorList>
    </citation>
    <scope>NUCLEOTIDE SEQUENCE</scope>
    <source>
        <strain evidence="8">CBS 118394</strain>
    </source>
</reference>
<feature type="compositionally biased region" description="Gly residues" evidence="6">
    <location>
        <begin position="329"/>
        <end position="342"/>
    </location>
</feature>
<dbReference type="PANTHER" id="PTHR10963:SF22">
    <property type="entry name" value="GLYCOSIDASE CRH2-RELATED"/>
    <property type="match status" value="1"/>
</dbReference>
<dbReference type="EMBL" id="JAUEDM010000007">
    <property type="protein sequence ID" value="KAK3313575.1"/>
    <property type="molecule type" value="Genomic_DNA"/>
</dbReference>
<evidence type="ECO:0000313" key="8">
    <source>
        <dbReference type="EMBL" id="KAK3313575.1"/>
    </source>
</evidence>
<dbReference type="GO" id="GO:0009277">
    <property type="term" value="C:fungal-type cell wall"/>
    <property type="evidence" value="ECO:0007669"/>
    <property type="project" value="TreeGrafter"/>
</dbReference>
<dbReference type="FunFam" id="2.60.120.200:FF:000159">
    <property type="entry name" value="Glycosidase"/>
    <property type="match status" value="1"/>
</dbReference>
<feature type="compositionally biased region" description="Polar residues" evidence="6">
    <location>
        <begin position="301"/>
        <end position="314"/>
    </location>
</feature>
<dbReference type="InterPro" id="IPR013320">
    <property type="entry name" value="ConA-like_dom_sf"/>
</dbReference>
<evidence type="ECO:0000256" key="5">
    <source>
        <dbReference type="ARBA" id="ARBA00093308"/>
    </source>
</evidence>
<comment type="similarity">
    <text evidence="4">Belongs to the glycosyl hydrolase 16 family. CRH1 subfamily.</text>
</comment>
<keyword evidence="9" id="KW-1185">Reference proteome</keyword>
<dbReference type="InterPro" id="IPR050546">
    <property type="entry name" value="Glycosyl_Hydrlase_16"/>
</dbReference>
<evidence type="ECO:0000256" key="2">
    <source>
        <dbReference type="ARBA" id="ARBA00022801"/>
    </source>
</evidence>
<dbReference type="GO" id="GO:0016757">
    <property type="term" value="F:glycosyltransferase activity"/>
    <property type="evidence" value="ECO:0007669"/>
    <property type="project" value="TreeGrafter"/>
</dbReference>
<dbReference type="AlphaFoldDB" id="A0AAE0HVA7"/>
<proteinExistence type="inferred from homology"/>
<evidence type="ECO:0000259" key="7">
    <source>
        <dbReference type="PROSITE" id="PS51762"/>
    </source>
</evidence>
<organism evidence="8 9">
    <name type="scientific">Apodospora peruviana</name>
    <dbReference type="NCBI Taxonomy" id="516989"/>
    <lineage>
        <taxon>Eukaryota</taxon>
        <taxon>Fungi</taxon>
        <taxon>Dikarya</taxon>
        <taxon>Ascomycota</taxon>
        <taxon>Pezizomycotina</taxon>
        <taxon>Sordariomycetes</taxon>
        <taxon>Sordariomycetidae</taxon>
        <taxon>Sordariales</taxon>
        <taxon>Lasiosphaeriaceae</taxon>
        <taxon>Apodospora</taxon>
    </lineage>
</organism>
<dbReference type="PROSITE" id="PS51762">
    <property type="entry name" value="GH16_2"/>
    <property type="match status" value="1"/>
</dbReference>
<protein>
    <submittedName>
        <fullName evidence="8">Glycoside hydrolase family 16 protein</fullName>
    </submittedName>
</protein>
<feature type="compositionally biased region" description="Low complexity" evidence="6">
    <location>
        <begin position="317"/>
        <end position="328"/>
    </location>
</feature>
<dbReference type="Gene3D" id="2.60.120.200">
    <property type="match status" value="1"/>
</dbReference>
<name>A0AAE0HVA7_9PEZI</name>
<comment type="caution">
    <text evidence="8">The sequence shown here is derived from an EMBL/GenBank/DDBJ whole genome shotgun (WGS) entry which is preliminary data.</text>
</comment>
<evidence type="ECO:0000313" key="9">
    <source>
        <dbReference type="Proteomes" id="UP001283341"/>
    </source>
</evidence>
<reference evidence="8" key="2">
    <citation type="submission" date="2023-06" db="EMBL/GenBank/DDBJ databases">
        <authorList>
            <consortium name="Lawrence Berkeley National Laboratory"/>
            <person name="Haridas S."/>
            <person name="Hensen N."/>
            <person name="Bonometti L."/>
            <person name="Westerberg I."/>
            <person name="Brannstrom I.O."/>
            <person name="Guillou S."/>
            <person name="Cros-Aarteil S."/>
            <person name="Calhoun S."/>
            <person name="Kuo A."/>
            <person name="Mondo S."/>
            <person name="Pangilinan J."/>
            <person name="Riley R."/>
            <person name="Labutti K."/>
            <person name="Andreopoulos B."/>
            <person name="Lipzen A."/>
            <person name="Chen C."/>
            <person name="Yanf M."/>
            <person name="Daum C."/>
            <person name="Ng V."/>
            <person name="Clum A."/>
            <person name="Steindorff A."/>
            <person name="Ohm R."/>
            <person name="Martin F."/>
            <person name="Silar P."/>
            <person name="Natvig D."/>
            <person name="Lalanne C."/>
            <person name="Gautier V."/>
            <person name="Ament-Velasquez S.L."/>
            <person name="Kruys A."/>
            <person name="Hutchinson M.I."/>
            <person name="Powell A.J."/>
            <person name="Barry K."/>
            <person name="Miller A.N."/>
            <person name="Grigoriev I.V."/>
            <person name="Debuchy R."/>
            <person name="Gladieux P."/>
            <person name="Thoren M.H."/>
            <person name="Johannesson H."/>
        </authorList>
    </citation>
    <scope>NUCLEOTIDE SEQUENCE</scope>
    <source>
        <strain evidence="8">CBS 118394</strain>
    </source>
</reference>
<dbReference type="Proteomes" id="UP001283341">
    <property type="component" value="Unassembled WGS sequence"/>
</dbReference>
<keyword evidence="3" id="KW-0326">Glycosidase</keyword>
<evidence type="ECO:0000256" key="3">
    <source>
        <dbReference type="ARBA" id="ARBA00023295"/>
    </source>
</evidence>
<evidence type="ECO:0000256" key="6">
    <source>
        <dbReference type="SAM" id="MobiDB-lite"/>
    </source>
</evidence>
<feature type="compositionally biased region" description="Low complexity" evidence="6">
    <location>
        <begin position="286"/>
        <end position="300"/>
    </location>
</feature>
<gene>
    <name evidence="8" type="ORF">B0H66DRAFT_356694</name>
</gene>
<sequence>MSFTLDSCVPAPVCKDKTYKMDSLDRYQDIGKYLGDPAKADWVGQGEPVVYNGNVLLTMPKNSVGTVMASTTYMWYGNVKAKLKTSRGAGVVTAFILFSDVKDEIDYEFVGVDLNTAQTNYYFQGIPDYQNTGNITELTNTYDNFHEYEIQWTPDEISWLVDGKVHRTKKKSETFNATTNQYHFPQTPSRVQLSIWPGGLATNAKGTIDWAGGEIDWDSPEIKTYSYYFATFGQIEVECYKTNSPPGTNKGVSYYYNDARGTNDTVVDGNKRTSLKSFLGTGTDMDAGSSASSGADPSASTVNSVPGGSVNPGNQVPGGSISSSDGADSSGGGNTGGTGTGSAPGCQSTEWAQNCGGTTNNKNDGVRGADRTLGASAFAVVIGFVALLCL</sequence>
<dbReference type="InterPro" id="IPR000757">
    <property type="entry name" value="Beta-glucanase-like"/>
</dbReference>
<feature type="domain" description="GH16" evidence="7">
    <location>
        <begin position="4"/>
        <end position="219"/>
    </location>
</feature>
<evidence type="ECO:0000256" key="4">
    <source>
        <dbReference type="ARBA" id="ARBA00038074"/>
    </source>
</evidence>
<dbReference type="GO" id="GO:0031505">
    <property type="term" value="P:fungal-type cell wall organization"/>
    <property type="evidence" value="ECO:0007669"/>
    <property type="project" value="TreeGrafter"/>
</dbReference>
<feature type="region of interest" description="Disordered" evidence="6">
    <location>
        <begin position="281"/>
        <end position="345"/>
    </location>
</feature>
<dbReference type="GO" id="GO:0005975">
    <property type="term" value="P:carbohydrate metabolic process"/>
    <property type="evidence" value="ECO:0007669"/>
    <property type="project" value="InterPro"/>
</dbReference>
<dbReference type="Pfam" id="PF00722">
    <property type="entry name" value="Glyco_hydro_16"/>
    <property type="match status" value="1"/>
</dbReference>
<comment type="function">
    <text evidence="5">Dual chitinase/transglycosylase that plays a role in cell wall architecture. Chitinase and transglycosylase activities are coupled. Required for the polysaccharide cross-linking at the septa and the cell wall. More specifically, transfers chitin to 1,6-beta-glucan in the cell wall.</text>
</comment>
<dbReference type="SUPFAM" id="SSF49899">
    <property type="entry name" value="Concanavalin A-like lectins/glucanases"/>
    <property type="match status" value="1"/>
</dbReference>
<accession>A0AAE0HVA7</accession>
<keyword evidence="2 8" id="KW-0378">Hydrolase</keyword>
<evidence type="ECO:0000256" key="1">
    <source>
        <dbReference type="ARBA" id="ARBA00022729"/>
    </source>
</evidence>
<dbReference type="GO" id="GO:0004553">
    <property type="term" value="F:hydrolase activity, hydrolyzing O-glycosyl compounds"/>
    <property type="evidence" value="ECO:0007669"/>
    <property type="project" value="InterPro"/>
</dbReference>